<keyword evidence="3" id="KW-1185">Reference proteome</keyword>
<protein>
    <submittedName>
        <fullName evidence="2">Uncharacterized protein</fullName>
    </submittedName>
</protein>
<comment type="caution">
    <text evidence="2">The sequence shown here is derived from an EMBL/GenBank/DDBJ whole genome shotgun (WGS) entry which is preliminary data.</text>
</comment>
<evidence type="ECO:0000313" key="3">
    <source>
        <dbReference type="Proteomes" id="UP001050808"/>
    </source>
</evidence>
<reference evidence="2" key="1">
    <citation type="submission" date="2024-05" db="EMBL/GenBank/DDBJ databases">
        <title>Whole genome shotgun sequence of Streptomyces violascens NBRC 12920.</title>
        <authorList>
            <person name="Komaki H."/>
            <person name="Tamura T."/>
        </authorList>
    </citation>
    <scope>NUCLEOTIDE SEQUENCE</scope>
    <source>
        <strain evidence="2">NBRC 12920</strain>
    </source>
</reference>
<name>A0ABQ3QRV9_9ACTN</name>
<evidence type="ECO:0000313" key="2">
    <source>
        <dbReference type="EMBL" id="GHI39992.1"/>
    </source>
</evidence>
<accession>A0ABQ3QRV9</accession>
<organism evidence="2 3">
    <name type="scientific">Streptomyces violascens</name>
    <dbReference type="NCBI Taxonomy" id="67381"/>
    <lineage>
        <taxon>Bacteria</taxon>
        <taxon>Bacillati</taxon>
        <taxon>Actinomycetota</taxon>
        <taxon>Actinomycetes</taxon>
        <taxon>Kitasatosporales</taxon>
        <taxon>Streptomycetaceae</taxon>
        <taxon>Streptomyces</taxon>
    </lineage>
</organism>
<evidence type="ECO:0000256" key="1">
    <source>
        <dbReference type="SAM" id="MobiDB-lite"/>
    </source>
</evidence>
<feature type="compositionally biased region" description="Basic residues" evidence="1">
    <location>
        <begin position="1"/>
        <end position="15"/>
    </location>
</feature>
<proteinExistence type="predicted"/>
<sequence>MDRNGGRHRGSRRGRGIGTAAARAVAVQRRRAKRLTPDKSADRIVRVLFEARPAGLFLPQLLLATQLTGSQARRGPRRARERAAGEGWPPLIWTWAYDYHFAGEEDELERWERSRLRGKNSMRSAF</sequence>
<dbReference type="EMBL" id="BNDY01000017">
    <property type="protein sequence ID" value="GHI39992.1"/>
    <property type="molecule type" value="Genomic_DNA"/>
</dbReference>
<feature type="region of interest" description="Disordered" evidence="1">
    <location>
        <begin position="1"/>
        <end position="23"/>
    </location>
</feature>
<gene>
    <name evidence="2" type="ORF">Sviol_44000</name>
</gene>
<dbReference type="Proteomes" id="UP001050808">
    <property type="component" value="Unassembled WGS sequence"/>
</dbReference>